<comment type="caution">
    <text evidence="1">The sequence shown here is derived from an EMBL/GenBank/DDBJ whole genome shotgun (WGS) entry which is preliminary data.</text>
</comment>
<organism evidence="1 2">
    <name type="scientific">Salinicola rhizosphaerae</name>
    <dbReference type="NCBI Taxonomy" id="1443141"/>
    <lineage>
        <taxon>Bacteria</taxon>
        <taxon>Pseudomonadati</taxon>
        <taxon>Pseudomonadota</taxon>
        <taxon>Gammaproteobacteria</taxon>
        <taxon>Oceanospirillales</taxon>
        <taxon>Halomonadaceae</taxon>
        <taxon>Salinicola</taxon>
    </lineage>
</organism>
<dbReference type="Proteomes" id="UP000646745">
    <property type="component" value="Unassembled WGS sequence"/>
</dbReference>
<evidence type="ECO:0000313" key="1">
    <source>
        <dbReference type="EMBL" id="GHB13024.1"/>
    </source>
</evidence>
<reference evidence="2" key="1">
    <citation type="journal article" date="2019" name="Int. J. Syst. Evol. Microbiol.">
        <title>The Global Catalogue of Microorganisms (GCM) 10K type strain sequencing project: providing services to taxonomists for standard genome sequencing and annotation.</title>
        <authorList>
            <consortium name="The Broad Institute Genomics Platform"/>
            <consortium name="The Broad Institute Genome Sequencing Center for Infectious Disease"/>
            <person name="Wu L."/>
            <person name="Ma J."/>
        </authorList>
    </citation>
    <scope>NUCLEOTIDE SEQUENCE [LARGE SCALE GENOMIC DNA]</scope>
    <source>
        <strain evidence="2">KCTC 32998</strain>
    </source>
</reference>
<evidence type="ECO:0000313" key="2">
    <source>
        <dbReference type="Proteomes" id="UP000646745"/>
    </source>
</evidence>
<keyword evidence="2" id="KW-1185">Reference proteome</keyword>
<name>A0ABQ3DRE6_9GAMM</name>
<gene>
    <name evidence="1" type="ORF">GCM10009038_08860</name>
</gene>
<accession>A0ABQ3DRE6</accession>
<dbReference type="EMBL" id="BMZI01000002">
    <property type="protein sequence ID" value="GHB13024.1"/>
    <property type="molecule type" value="Genomic_DNA"/>
</dbReference>
<proteinExistence type="predicted"/>
<sequence>MAYVWKRLHELSRKELLYLTENPFTGSDFTGNVALEVFGPNDNPITKLARQVFASALDKRLDKGRVGRIRNVFLRYDETSNDIEDEIASAHVEIYGNPDLLCQIVRLNDEELRLFRFAKRLEGRELVPINEIVDGMSFYKADSVIPVFLDDNLNELFTTVLRDDPYRFCNAGDSKNLVIEGLSFHTAFGFCLNGEPILSMTGKQQFDMFELLSQSAGFSFSFFREMDDPNFSFDAIYQHDDMISSETLKARCGADHWAFQQLASDLIQALNCAKENQELVMDLVKEAVETSDCVFEGAVFSMVADEYARTIEVSNEWVFEKGPAECLNSMIRTIQKPGEKSPYCLTKQDKQELSKLAMFDLGVRLQLVDDLKYIDFAHELWAIEKHENEWLVQAGVARIDVFEEISLIAEKRRPLPDNEFNGKFLF</sequence>
<dbReference type="RefSeq" id="WP_189443440.1">
    <property type="nucleotide sequence ID" value="NZ_BMZI01000002.1"/>
</dbReference>
<protein>
    <submittedName>
        <fullName evidence="1">Uncharacterized protein</fullName>
    </submittedName>
</protein>